<reference evidence="1" key="1">
    <citation type="submission" date="2020-05" db="EMBL/GenBank/DDBJ databases">
        <authorList>
            <person name="Chiriac C."/>
            <person name="Salcher M."/>
            <person name="Ghai R."/>
            <person name="Kavagutti S V."/>
        </authorList>
    </citation>
    <scope>NUCLEOTIDE SEQUENCE</scope>
</reference>
<dbReference type="Gene3D" id="3.40.50.300">
    <property type="entry name" value="P-loop containing nucleotide triphosphate hydrolases"/>
    <property type="match status" value="1"/>
</dbReference>
<gene>
    <name evidence="1" type="ORF">UFOPK3773_00494</name>
</gene>
<dbReference type="InterPro" id="IPR027417">
    <property type="entry name" value="P-loop_NTPase"/>
</dbReference>
<name>A0A6J7IY89_9ZZZZ</name>
<dbReference type="SUPFAM" id="SSF52540">
    <property type="entry name" value="P-loop containing nucleoside triphosphate hydrolases"/>
    <property type="match status" value="1"/>
</dbReference>
<evidence type="ECO:0000313" key="1">
    <source>
        <dbReference type="EMBL" id="CAB4935314.1"/>
    </source>
</evidence>
<dbReference type="Pfam" id="PF13469">
    <property type="entry name" value="Sulfotransfer_3"/>
    <property type="match status" value="1"/>
</dbReference>
<dbReference type="AlphaFoldDB" id="A0A6J7IY89"/>
<proteinExistence type="predicted"/>
<protein>
    <submittedName>
        <fullName evidence="1">Unannotated protein</fullName>
    </submittedName>
</protein>
<sequence length="268" mass="29871">MTELAAPLGILHDLDALVDTHLFVLSPNNCGSTFVKNALALSRHTWNLRHEGQHAYGFVGPAHRALIWASDPHWAQTYATPGNFDWDVTRRAWYAQSFASNAHASVFVEKSPPFVLLADQLRTNFKQARFVLLTRDPYAMYEGIIRRRLAHPPKDPTDPRVLAARHVVACLRLQADNRAALAGVSTYFSYEQLCADPASCDSAVRTLVPSLDDVEFNVRVSVKGMYDEQLRNMNADSIARLSREDRAVANSVFGEHTDALAAFGYEVS</sequence>
<accession>A0A6J7IY89</accession>
<organism evidence="1">
    <name type="scientific">freshwater metagenome</name>
    <dbReference type="NCBI Taxonomy" id="449393"/>
    <lineage>
        <taxon>unclassified sequences</taxon>
        <taxon>metagenomes</taxon>
        <taxon>ecological metagenomes</taxon>
    </lineage>
</organism>
<dbReference type="EMBL" id="CAFBNF010000034">
    <property type="protein sequence ID" value="CAB4935314.1"/>
    <property type="molecule type" value="Genomic_DNA"/>
</dbReference>